<sequence length="283" mass="31205">MTAARLRRGNRDKRFNLSVTLALLALSIFFLLPLYWTAVFATRTLSEVFQFPPPLWFGDNIVQNYRNIEAVFPPFRPIVNSLLVAVPKTVGLVLVSAMAGYGLSRYVRATGHKFILVATFATLFFPPSLALIPFFLQMNAFGWLNTYWPLILPAMASGFGVVWMYTYIGSTVPAELYEAAEMDGAKGIATFFFVVLPIIRPGLAALAVWTLISTWNDFQIPLVVLSDGSKFTVPLALTTLSTTHYSDMPAVMLATLMGLVPVFILFGLLSRQFIAGLTAGSVK</sequence>
<gene>
    <name evidence="9" type="ORF">ACFOOL_02970</name>
</gene>
<dbReference type="PANTHER" id="PTHR43744">
    <property type="entry name" value="ABC TRANSPORTER PERMEASE PROTEIN MG189-RELATED-RELATED"/>
    <property type="match status" value="1"/>
</dbReference>
<keyword evidence="4 7" id="KW-0812">Transmembrane</keyword>
<comment type="similarity">
    <text evidence="7">Belongs to the binding-protein-dependent transport system permease family.</text>
</comment>
<evidence type="ECO:0000256" key="2">
    <source>
        <dbReference type="ARBA" id="ARBA00022448"/>
    </source>
</evidence>
<dbReference type="PROSITE" id="PS50928">
    <property type="entry name" value="ABC_TM1"/>
    <property type="match status" value="1"/>
</dbReference>
<keyword evidence="10" id="KW-1185">Reference proteome</keyword>
<reference evidence="10" key="1">
    <citation type="journal article" date="2019" name="Int. J. Syst. Evol. Microbiol.">
        <title>The Global Catalogue of Microorganisms (GCM) 10K type strain sequencing project: providing services to taxonomists for standard genome sequencing and annotation.</title>
        <authorList>
            <consortium name="The Broad Institute Genomics Platform"/>
            <consortium name="The Broad Institute Genome Sequencing Center for Infectious Disease"/>
            <person name="Wu L."/>
            <person name="Ma J."/>
        </authorList>
    </citation>
    <scope>NUCLEOTIDE SEQUENCE [LARGE SCALE GENOMIC DNA]</scope>
    <source>
        <strain evidence="10">KCTC 42281</strain>
    </source>
</reference>
<dbReference type="Proteomes" id="UP001595613">
    <property type="component" value="Unassembled WGS sequence"/>
</dbReference>
<keyword evidence="6 7" id="KW-0472">Membrane</keyword>
<dbReference type="PANTHER" id="PTHR43744:SF12">
    <property type="entry name" value="ABC TRANSPORTER PERMEASE PROTEIN MG189-RELATED"/>
    <property type="match status" value="1"/>
</dbReference>
<evidence type="ECO:0000313" key="10">
    <source>
        <dbReference type="Proteomes" id="UP001595613"/>
    </source>
</evidence>
<dbReference type="RefSeq" id="WP_380094722.1">
    <property type="nucleotide sequence ID" value="NZ_JBHRYD010000001.1"/>
</dbReference>
<dbReference type="Pfam" id="PF00528">
    <property type="entry name" value="BPD_transp_1"/>
    <property type="match status" value="1"/>
</dbReference>
<comment type="caution">
    <text evidence="9">The sequence shown here is derived from an EMBL/GenBank/DDBJ whole genome shotgun (WGS) entry which is preliminary data.</text>
</comment>
<evidence type="ECO:0000256" key="4">
    <source>
        <dbReference type="ARBA" id="ARBA00022692"/>
    </source>
</evidence>
<evidence type="ECO:0000256" key="6">
    <source>
        <dbReference type="ARBA" id="ARBA00023136"/>
    </source>
</evidence>
<organism evidence="9 10">
    <name type="scientific">Devosia honganensis</name>
    <dbReference type="NCBI Taxonomy" id="1610527"/>
    <lineage>
        <taxon>Bacteria</taxon>
        <taxon>Pseudomonadati</taxon>
        <taxon>Pseudomonadota</taxon>
        <taxon>Alphaproteobacteria</taxon>
        <taxon>Hyphomicrobiales</taxon>
        <taxon>Devosiaceae</taxon>
        <taxon>Devosia</taxon>
    </lineage>
</organism>
<accession>A0ABV7WWM8</accession>
<dbReference type="CDD" id="cd06261">
    <property type="entry name" value="TM_PBP2"/>
    <property type="match status" value="1"/>
</dbReference>
<evidence type="ECO:0000256" key="1">
    <source>
        <dbReference type="ARBA" id="ARBA00004651"/>
    </source>
</evidence>
<dbReference type="InterPro" id="IPR000515">
    <property type="entry name" value="MetI-like"/>
</dbReference>
<keyword evidence="5 7" id="KW-1133">Transmembrane helix</keyword>
<dbReference type="SUPFAM" id="SSF161098">
    <property type="entry name" value="MetI-like"/>
    <property type="match status" value="1"/>
</dbReference>
<protein>
    <submittedName>
        <fullName evidence="9">Carbohydrate ABC transporter permease</fullName>
    </submittedName>
</protein>
<feature type="transmembrane region" description="Helical" evidence="7">
    <location>
        <begin position="147"/>
        <end position="168"/>
    </location>
</feature>
<feature type="transmembrane region" description="Helical" evidence="7">
    <location>
        <begin position="188"/>
        <end position="212"/>
    </location>
</feature>
<dbReference type="EMBL" id="JBHRYD010000001">
    <property type="protein sequence ID" value="MFC3703718.1"/>
    <property type="molecule type" value="Genomic_DNA"/>
</dbReference>
<keyword evidence="2 7" id="KW-0813">Transport</keyword>
<evidence type="ECO:0000256" key="5">
    <source>
        <dbReference type="ARBA" id="ARBA00022989"/>
    </source>
</evidence>
<dbReference type="Gene3D" id="1.10.3720.10">
    <property type="entry name" value="MetI-like"/>
    <property type="match status" value="1"/>
</dbReference>
<feature type="domain" description="ABC transmembrane type-1" evidence="8">
    <location>
        <begin position="78"/>
        <end position="269"/>
    </location>
</feature>
<dbReference type="InterPro" id="IPR035906">
    <property type="entry name" value="MetI-like_sf"/>
</dbReference>
<keyword evidence="3" id="KW-1003">Cell membrane</keyword>
<feature type="transmembrane region" description="Helical" evidence="7">
    <location>
        <begin position="250"/>
        <end position="269"/>
    </location>
</feature>
<feature type="transmembrane region" description="Helical" evidence="7">
    <location>
        <begin position="114"/>
        <end position="135"/>
    </location>
</feature>
<evidence type="ECO:0000313" key="9">
    <source>
        <dbReference type="EMBL" id="MFC3703718.1"/>
    </source>
</evidence>
<comment type="subcellular location">
    <subcellularLocation>
        <location evidence="1 7">Cell membrane</location>
        <topology evidence="1 7">Multi-pass membrane protein</topology>
    </subcellularLocation>
</comment>
<proteinExistence type="inferred from homology"/>
<evidence type="ECO:0000259" key="8">
    <source>
        <dbReference type="PROSITE" id="PS50928"/>
    </source>
</evidence>
<name>A0ABV7WWM8_9HYPH</name>
<feature type="transmembrane region" description="Helical" evidence="7">
    <location>
        <begin position="82"/>
        <end position="102"/>
    </location>
</feature>
<evidence type="ECO:0000256" key="7">
    <source>
        <dbReference type="RuleBase" id="RU363032"/>
    </source>
</evidence>
<evidence type="ECO:0000256" key="3">
    <source>
        <dbReference type="ARBA" id="ARBA00022475"/>
    </source>
</evidence>